<dbReference type="EMBL" id="CP158568">
    <property type="protein sequence ID" value="XBY44177.1"/>
    <property type="molecule type" value="Genomic_DNA"/>
</dbReference>
<sequence>MTTTTVTGSVRKLWIADLDAFRQHLTRLDPATRRQRFGMGASDEFVSRYAETSFKLDTLIHGWFSAGMIRGVGELRAIDGGRREAEAAFSVEAGWQNQGVGSELMERTLLAARNRGISRVYMSCLASNGHMQRLARRFGAELEYEAGDVVGLLLPPSPSPVSYMKEAVNDASGWATAVLDLQRGMLHAAE</sequence>
<feature type="domain" description="N-acetyltransferase" evidence="1">
    <location>
        <begin position="8"/>
        <end position="155"/>
    </location>
</feature>
<dbReference type="InterPro" id="IPR000182">
    <property type="entry name" value="GNAT_dom"/>
</dbReference>
<reference evidence="2" key="1">
    <citation type="submission" date="2024-06" db="EMBL/GenBank/DDBJ databases">
        <title>Methylostella associata gen. nov., sp. nov., a novel Ancalomicrobiaceae-affiliated facultatively methylotrophic bacteria that feed on methanotrophs of the genus Methylococcus.</title>
        <authorList>
            <person name="Saltykova V."/>
            <person name="Danilova O.V."/>
            <person name="Oshkin I.Y."/>
            <person name="Belova S.E."/>
            <person name="Pimenov N.V."/>
            <person name="Dedysh S.N."/>
        </authorList>
    </citation>
    <scope>NUCLEOTIDE SEQUENCE</scope>
    <source>
        <strain evidence="2">S20</strain>
    </source>
</reference>
<dbReference type="PROSITE" id="PS51186">
    <property type="entry name" value="GNAT"/>
    <property type="match status" value="1"/>
</dbReference>
<dbReference type="KEGG" id="mflg:ABS361_19380"/>
<organism evidence="2">
    <name type="scientific">Methyloraptor flagellatus</name>
    <dbReference type="NCBI Taxonomy" id="3162530"/>
    <lineage>
        <taxon>Bacteria</taxon>
        <taxon>Pseudomonadati</taxon>
        <taxon>Pseudomonadota</taxon>
        <taxon>Alphaproteobacteria</taxon>
        <taxon>Hyphomicrobiales</taxon>
        <taxon>Ancalomicrobiaceae</taxon>
        <taxon>Methyloraptor</taxon>
    </lineage>
</organism>
<dbReference type="CDD" id="cd04301">
    <property type="entry name" value="NAT_SF"/>
    <property type="match status" value="1"/>
</dbReference>
<dbReference type="GO" id="GO:0016747">
    <property type="term" value="F:acyltransferase activity, transferring groups other than amino-acyl groups"/>
    <property type="evidence" value="ECO:0007669"/>
    <property type="project" value="InterPro"/>
</dbReference>
<evidence type="ECO:0000259" key="1">
    <source>
        <dbReference type="PROSITE" id="PS51186"/>
    </source>
</evidence>
<name>A0AAU7XB34_9HYPH</name>
<dbReference type="InterPro" id="IPR016181">
    <property type="entry name" value="Acyl_CoA_acyltransferase"/>
</dbReference>
<gene>
    <name evidence="2" type="ORF">ABS361_19380</name>
</gene>
<protein>
    <submittedName>
        <fullName evidence="2">GNAT family N-acetyltransferase</fullName>
    </submittedName>
</protein>
<dbReference type="Gene3D" id="3.40.630.30">
    <property type="match status" value="1"/>
</dbReference>
<dbReference type="RefSeq" id="WP_407049271.1">
    <property type="nucleotide sequence ID" value="NZ_CP158568.1"/>
</dbReference>
<dbReference type="SUPFAM" id="SSF55729">
    <property type="entry name" value="Acyl-CoA N-acyltransferases (Nat)"/>
    <property type="match status" value="1"/>
</dbReference>
<dbReference type="AlphaFoldDB" id="A0AAU7XB34"/>
<dbReference type="Pfam" id="PF00583">
    <property type="entry name" value="Acetyltransf_1"/>
    <property type="match status" value="1"/>
</dbReference>
<evidence type="ECO:0000313" key="2">
    <source>
        <dbReference type="EMBL" id="XBY44177.1"/>
    </source>
</evidence>
<accession>A0AAU7XB34</accession>
<proteinExistence type="predicted"/>